<dbReference type="Proteomes" id="UP000199093">
    <property type="component" value="Unassembled WGS sequence"/>
</dbReference>
<dbReference type="AlphaFoldDB" id="A0A1G8LKF4"/>
<dbReference type="STRING" id="555512.SAMN04487993_1006217"/>
<dbReference type="RefSeq" id="WP_089845994.1">
    <property type="nucleotide sequence ID" value="NZ_FNEJ01000006.1"/>
</dbReference>
<name>A0A1G8LKF4_9RHOB</name>
<sequence>MKTLADFCTFDFLPWADYSVRDFLVQLDPDDVDRVRVYRPRDRNAEEIWIYLDGGRVAVVKNGTPVTLTRDDLAPWLDQAEADALVAEVRAGFGLM</sequence>
<dbReference type="EMBL" id="FNEJ01000006">
    <property type="protein sequence ID" value="SDI56171.1"/>
    <property type="molecule type" value="Genomic_DNA"/>
</dbReference>
<evidence type="ECO:0000313" key="1">
    <source>
        <dbReference type="EMBL" id="SDI56171.1"/>
    </source>
</evidence>
<accession>A0A1G8LKF4</accession>
<gene>
    <name evidence="1" type="ORF">SAMN04487993_1006217</name>
</gene>
<evidence type="ECO:0000313" key="2">
    <source>
        <dbReference type="Proteomes" id="UP000199093"/>
    </source>
</evidence>
<organism evidence="1 2">
    <name type="scientific">Salipiger marinus</name>
    <dbReference type="NCBI Taxonomy" id="555512"/>
    <lineage>
        <taxon>Bacteria</taxon>
        <taxon>Pseudomonadati</taxon>
        <taxon>Pseudomonadota</taxon>
        <taxon>Alphaproteobacteria</taxon>
        <taxon>Rhodobacterales</taxon>
        <taxon>Roseobacteraceae</taxon>
        <taxon>Salipiger</taxon>
    </lineage>
</organism>
<keyword evidence="2" id="KW-1185">Reference proteome</keyword>
<reference evidence="2" key="1">
    <citation type="submission" date="2016-10" db="EMBL/GenBank/DDBJ databases">
        <authorList>
            <person name="Varghese N."/>
            <person name="Submissions S."/>
        </authorList>
    </citation>
    <scope>NUCLEOTIDE SEQUENCE [LARGE SCALE GENOMIC DNA]</scope>
    <source>
        <strain evidence="2">DSM 26424</strain>
    </source>
</reference>
<protein>
    <submittedName>
        <fullName evidence="1">Uncharacterized protein</fullName>
    </submittedName>
</protein>
<proteinExistence type="predicted"/>